<evidence type="ECO:0000256" key="2">
    <source>
        <dbReference type="ARBA" id="ARBA00022729"/>
    </source>
</evidence>
<dbReference type="InterPro" id="IPR029058">
    <property type="entry name" value="AB_hydrolase_fold"/>
</dbReference>
<dbReference type="Proteomes" id="UP000801492">
    <property type="component" value="Unassembled WGS sequence"/>
</dbReference>
<keyword evidence="9" id="KW-1185">Reference proteome</keyword>
<dbReference type="InterPro" id="IPR002018">
    <property type="entry name" value="CarbesteraseB"/>
</dbReference>
<dbReference type="InterPro" id="IPR019819">
    <property type="entry name" value="Carboxylesterase_B_CS"/>
</dbReference>
<evidence type="ECO:0000256" key="1">
    <source>
        <dbReference type="ARBA" id="ARBA00005964"/>
    </source>
</evidence>
<keyword evidence="5" id="KW-0472">Membrane</keyword>
<evidence type="ECO:0000256" key="4">
    <source>
        <dbReference type="SAM" id="MobiDB-lite"/>
    </source>
</evidence>
<evidence type="ECO:0000256" key="3">
    <source>
        <dbReference type="ARBA" id="ARBA00023180"/>
    </source>
</evidence>
<dbReference type="PANTHER" id="PTHR43903">
    <property type="entry name" value="NEUROLIGIN"/>
    <property type="match status" value="1"/>
</dbReference>
<feature type="signal peptide" evidence="6">
    <location>
        <begin position="1"/>
        <end position="25"/>
    </location>
</feature>
<feature type="chain" id="PRO_5035443611" description="Carboxylesterase type B domain-containing protein" evidence="6">
    <location>
        <begin position="26"/>
        <end position="845"/>
    </location>
</feature>
<feature type="transmembrane region" description="Helical" evidence="5">
    <location>
        <begin position="715"/>
        <end position="738"/>
    </location>
</feature>
<evidence type="ECO:0000259" key="7">
    <source>
        <dbReference type="Pfam" id="PF00135"/>
    </source>
</evidence>
<feature type="domain" description="Carboxylesterase type B" evidence="7">
    <location>
        <begin position="162"/>
        <end position="684"/>
    </location>
</feature>
<comment type="similarity">
    <text evidence="1">Belongs to the type-B carboxylesterase/lipase family.</text>
</comment>
<keyword evidence="5" id="KW-1133">Transmembrane helix</keyword>
<dbReference type="OrthoDB" id="408631at2759"/>
<name>A0A8K0CF61_IGNLU</name>
<evidence type="ECO:0000256" key="6">
    <source>
        <dbReference type="SAM" id="SignalP"/>
    </source>
</evidence>
<dbReference type="Pfam" id="PF00135">
    <property type="entry name" value="COesterase"/>
    <property type="match status" value="1"/>
</dbReference>
<evidence type="ECO:0000313" key="9">
    <source>
        <dbReference type="Proteomes" id="UP000801492"/>
    </source>
</evidence>
<gene>
    <name evidence="8" type="ORF">ILUMI_23150</name>
</gene>
<dbReference type="FunFam" id="3.40.50.1820:FF:000156">
    <property type="entry name" value="Neuroligin-4, Y-linked"/>
    <property type="match status" value="1"/>
</dbReference>
<keyword evidence="3" id="KW-0325">Glycoprotein</keyword>
<organism evidence="8 9">
    <name type="scientific">Ignelater luminosus</name>
    <name type="common">Cucubano</name>
    <name type="synonym">Pyrophorus luminosus</name>
    <dbReference type="NCBI Taxonomy" id="2038154"/>
    <lineage>
        <taxon>Eukaryota</taxon>
        <taxon>Metazoa</taxon>
        <taxon>Ecdysozoa</taxon>
        <taxon>Arthropoda</taxon>
        <taxon>Hexapoda</taxon>
        <taxon>Insecta</taxon>
        <taxon>Pterygota</taxon>
        <taxon>Neoptera</taxon>
        <taxon>Endopterygota</taxon>
        <taxon>Coleoptera</taxon>
        <taxon>Polyphaga</taxon>
        <taxon>Elateriformia</taxon>
        <taxon>Elateroidea</taxon>
        <taxon>Elateridae</taxon>
        <taxon>Agrypninae</taxon>
        <taxon>Pyrophorini</taxon>
        <taxon>Ignelater</taxon>
    </lineage>
</organism>
<dbReference type="AlphaFoldDB" id="A0A8K0CF61"/>
<sequence>MASGQQPLLFWYCLLFLNGIVKLNGQEYRSDQYYQQNNPYGTYHPPEPGDRDYRTFTYNSRRYGQYQPNNNDGRGLPGDPRRIGQDVRFRYDPAGNEEPILPGILGGWREDLQGKKRPDTLYNADRDVFVKTKLGEVQGFKVYLYDTPDPDSLYRPGSESIERQRGSTTVFLGIPYALPPVDEGRFKPPRWHKGWQLMQATDFGPACPQPIRYVGSKKGVRDMHEDCLYLNIYTPSVGGVPENYPVMVYIHGGDFVRGASNLFPGHMMATFYKVVVVTINYRLGALGFLSTGDVNSPGNYGILDQAMALKWIHENIEYFNGDRYSITLFGPGAGAASAGLLMVAPDTRHIVDKVIAQSGSALADWAFIVDKYRAQNTSRVFGQLLGCSIESSWKLVNCLKQGRSYYELGNAEFPPEVGLFPWGPTIEMNVTMPYYEGWYEKDWHFLSDTPENLIKAGKFNPNLKYMSSVTMHEAADFIYKNESLAPFFEINQNFVDQKIKEFVLRYNYTLNPNGTYEAIKYMYTFWPDPTNVTLIREKYIDMLSDFLYVAPNDKMIKLLVEKDIPVYMYVLNTTVESFNYPLWRKVPHNIEHYLLCGTPFMDIEFFPEVEQFARNQWTNNDRNMSHFFMKAYTDFARYGNPSHTQILGLHFEPAKIGMLKYLNLNTTYNSSILWNYRQTESAFWTQYLPTVVGHLVPTYPPTTEFWWEPREPLQIAFWSMSAVCLILIVLLVLCCMLWRNAKRQSDRYYNGELFLAHDVDPDVGVDNTRSPDIYEYTDKPKSPSLTGQILTNSENSFRTESAVSLKEMGSINPNGESRKGTPLMSTRKTSRSKTHLIQGVPQTDV</sequence>
<proteinExistence type="inferred from homology"/>
<evidence type="ECO:0000256" key="5">
    <source>
        <dbReference type="SAM" id="Phobius"/>
    </source>
</evidence>
<accession>A0A8K0CF61</accession>
<dbReference type="Gene3D" id="3.40.50.1820">
    <property type="entry name" value="alpha/beta hydrolase"/>
    <property type="match status" value="1"/>
</dbReference>
<dbReference type="EMBL" id="VTPC01090570">
    <property type="protein sequence ID" value="KAF2883012.1"/>
    <property type="molecule type" value="Genomic_DNA"/>
</dbReference>
<dbReference type="PROSITE" id="PS00941">
    <property type="entry name" value="CARBOXYLESTERASE_B_2"/>
    <property type="match status" value="1"/>
</dbReference>
<evidence type="ECO:0000313" key="8">
    <source>
        <dbReference type="EMBL" id="KAF2883012.1"/>
    </source>
</evidence>
<feature type="region of interest" description="Disordered" evidence="4">
    <location>
        <begin position="808"/>
        <end position="845"/>
    </location>
</feature>
<dbReference type="InterPro" id="IPR051093">
    <property type="entry name" value="Neuroligin/BSAL"/>
</dbReference>
<protein>
    <recommendedName>
        <fullName evidence="7">Carboxylesterase type B domain-containing protein</fullName>
    </recommendedName>
</protein>
<keyword evidence="2 6" id="KW-0732">Signal</keyword>
<keyword evidence="5" id="KW-0812">Transmembrane</keyword>
<dbReference type="SUPFAM" id="SSF53474">
    <property type="entry name" value="alpha/beta-Hydrolases"/>
    <property type="match status" value="1"/>
</dbReference>
<reference evidence="8" key="1">
    <citation type="submission" date="2019-08" db="EMBL/GenBank/DDBJ databases">
        <title>The genome of the North American firefly Photinus pyralis.</title>
        <authorList>
            <consortium name="Photinus pyralis genome working group"/>
            <person name="Fallon T.R."/>
            <person name="Sander Lower S.E."/>
            <person name="Weng J.-K."/>
        </authorList>
    </citation>
    <scope>NUCLEOTIDE SEQUENCE</scope>
    <source>
        <strain evidence="8">TRF0915ILg1</strain>
        <tissue evidence="8">Whole body</tissue>
    </source>
</reference>
<comment type="caution">
    <text evidence="8">The sequence shown here is derived from an EMBL/GenBank/DDBJ whole genome shotgun (WGS) entry which is preliminary data.</text>
</comment>